<dbReference type="Gene3D" id="3.40.50.720">
    <property type="entry name" value="NAD(P)-binding Rossmann-like Domain"/>
    <property type="match status" value="1"/>
</dbReference>
<dbReference type="EMBL" id="LCTV02000011">
    <property type="protein sequence ID" value="PRQ71893.1"/>
    <property type="molecule type" value="Genomic_DNA"/>
</dbReference>
<dbReference type="GO" id="GO:0016491">
    <property type="term" value="F:oxidoreductase activity"/>
    <property type="evidence" value="ECO:0007669"/>
    <property type="project" value="UniProtKB-KW"/>
</dbReference>
<dbReference type="PRINTS" id="PR00081">
    <property type="entry name" value="GDHRDH"/>
</dbReference>
<name>A0A2T0A1M5_RHOTO</name>
<keyword evidence="3" id="KW-0560">Oxidoreductase</keyword>
<keyword evidence="2" id="KW-0521">NADP</keyword>
<organism evidence="4 5">
    <name type="scientific">Rhodotorula toruloides</name>
    <name type="common">Yeast</name>
    <name type="synonym">Rhodosporidium toruloides</name>
    <dbReference type="NCBI Taxonomy" id="5286"/>
    <lineage>
        <taxon>Eukaryota</taxon>
        <taxon>Fungi</taxon>
        <taxon>Dikarya</taxon>
        <taxon>Basidiomycota</taxon>
        <taxon>Pucciniomycotina</taxon>
        <taxon>Microbotryomycetes</taxon>
        <taxon>Sporidiobolales</taxon>
        <taxon>Sporidiobolaceae</taxon>
        <taxon>Rhodotorula</taxon>
    </lineage>
</organism>
<dbReference type="AlphaFoldDB" id="A0A2T0A1M5"/>
<protein>
    <recommendedName>
        <fullName evidence="6">Short-chain dehydrogenase/reductase SDR family protein</fullName>
    </recommendedName>
</protein>
<gene>
    <name evidence="4" type="ORF">AAT19DRAFT_10008</name>
</gene>
<comment type="similarity">
    <text evidence="1">Belongs to the short-chain dehydrogenases/reductases (SDR) family.</text>
</comment>
<evidence type="ECO:0000256" key="3">
    <source>
        <dbReference type="ARBA" id="ARBA00023002"/>
    </source>
</evidence>
<evidence type="ECO:0008006" key="6">
    <source>
        <dbReference type="Google" id="ProtNLM"/>
    </source>
</evidence>
<evidence type="ECO:0000256" key="2">
    <source>
        <dbReference type="ARBA" id="ARBA00022857"/>
    </source>
</evidence>
<evidence type="ECO:0000256" key="1">
    <source>
        <dbReference type="ARBA" id="ARBA00006484"/>
    </source>
</evidence>
<dbReference type="InterPro" id="IPR002347">
    <property type="entry name" value="SDR_fam"/>
</dbReference>
<evidence type="ECO:0000313" key="5">
    <source>
        <dbReference type="Proteomes" id="UP000239560"/>
    </source>
</evidence>
<dbReference type="PANTHER" id="PTHR24320:SF282">
    <property type="entry name" value="WW DOMAIN-CONTAINING OXIDOREDUCTASE"/>
    <property type="match status" value="1"/>
</dbReference>
<dbReference type="SUPFAM" id="SSF51735">
    <property type="entry name" value="NAD(P)-binding Rossmann-fold domains"/>
    <property type="match status" value="1"/>
</dbReference>
<accession>A0A2T0A1M5</accession>
<proteinExistence type="inferred from homology"/>
<comment type="caution">
    <text evidence="4">The sequence shown here is derived from an EMBL/GenBank/DDBJ whole genome shotgun (WGS) entry which is preliminary data.</text>
</comment>
<evidence type="ECO:0000313" key="4">
    <source>
        <dbReference type="EMBL" id="PRQ71893.1"/>
    </source>
</evidence>
<reference evidence="4 5" key="1">
    <citation type="journal article" date="2018" name="Elife">
        <title>Functional genomics of lipid metabolism in the oleaginous yeast Rhodosporidium toruloides.</title>
        <authorList>
            <person name="Coradetti S.T."/>
            <person name="Pinel D."/>
            <person name="Geiselman G."/>
            <person name="Ito M."/>
            <person name="Mondo S."/>
            <person name="Reilly M.C."/>
            <person name="Cheng Y.F."/>
            <person name="Bauer S."/>
            <person name="Grigoriev I."/>
            <person name="Gladden J.M."/>
            <person name="Simmons B.A."/>
            <person name="Brem R."/>
            <person name="Arkin A.P."/>
            <person name="Skerker J.M."/>
        </authorList>
    </citation>
    <scope>NUCLEOTIDE SEQUENCE [LARGE SCALE GENOMIC DNA]</scope>
    <source>
        <strain evidence="4 5">NBRC 0880</strain>
    </source>
</reference>
<dbReference type="PANTHER" id="PTHR24320">
    <property type="entry name" value="RETINOL DEHYDROGENASE"/>
    <property type="match status" value="1"/>
</dbReference>
<sequence>MLTILSDITGIGAEKRTPYDPAKELPPGSLEGRVYLVTGGHGGIGLETTRFLALAGARILIASRSSSKVHSAIDFLSSTHGESIRSKLEYVELDLASLASVKRCAEWVLEREQRLDGVVCNAGIMALPYKLTEDGVEQQFQVNVLGHWLLVNKLLPLLEKTHQLTGQISRVVVLSSFAHNFISLYPFSSPSLSSPSALTKTHHSPWLRYSVSKLAGIWFARELDRRGKERGVRSVSVHPGFVSSNLYSTHPLARPLLRFFIPPSSGSYTTLFALTSPTIEERNWWGEYLVPFGKRKEPRGGKDRRREEEGWRVCEAVCRERVGGI</sequence>
<dbReference type="OrthoDB" id="191139at2759"/>
<dbReference type="InterPro" id="IPR036291">
    <property type="entry name" value="NAD(P)-bd_dom_sf"/>
</dbReference>
<dbReference type="Proteomes" id="UP000239560">
    <property type="component" value="Unassembled WGS sequence"/>
</dbReference>
<dbReference type="Pfam" id="PF00106">
    <property type="entry name" value="adh_short"/>
    <property type="match status" value="1"/>
</dbReference>